<dbReference type="InterPro" id="IPR013083">
    <property type="entry name" value="Znf_RING/FYVE/PHD"/>
</dbReference>
<dbReference type="EMBL" id="CAKOGL010000007">
    <property type="protein sequence ID" value="CAH2087953.1"/>
    <property type="molecule type" value="Genomic_DNA"/>
</dbReference>
<feature type="domain" description="FP protein C-terminal" evidence="6">
    <location>
        <begin position="296"/>
        <end position="347"/>
    </location>
</feature>
<evidence type="ECO:0000256" key="2">
    <source>
        <dbReference type="ARBA" id="ARBA00022771"/>
    </source>
</evidence>
<dbReference type="SUPFAM" id="SSF57903">
    <property type="entry name" value="FYVE/PHD zinc finger"/>
    <property type="match status" value="1"/>
</dbReference>
<evidence type="ECO:0000259" key="6">
    <source>
        <dbReference type="Pfam" id="PF25298"/>
    </source>
</evidence>
<comment type="caution">
    <text evidence="7">The sequence shown here is derived from an EMBL/GenBank/DDBJ whole genome shotgun (WGS) entry which is preliminary data.</text>
</comment>
<name>A0AAU9TMP2_EUPED</name>
<evidence type="ECO:0000313" key="8">
    <source>
        <dbReference type="Proteomes" id="UP001153954"/>
    </source>
</evidence>
<accession>A0AAU9TMP2</accession>
<keyword evidence="4" id="KW-0175">Coiled coil</keyword>
<feature type="domain" description="PHD-type" evidence="5">
    <location>
        <begin position="10"/>
        <end position="54"/>
    </location>
</feature>
<dbReference type="CDD" id="cd15489">
    <property type="entry name" value="PHD_SF"/>
    <property type="match status" value="1"/>
</dbReference>
<reference evidence="7" key="1">
    <citation type="submission" date="2022-03" db="EMBL/GenBank/DDBJ databases">
        <authorList>
            <person name="Tunstrom K."/>
        </authorList>
    </citation>
    <scope>NUCLEOTIDE SEQUENCE</scope>
</reference>
<feature type="coiled-coil region" evidence="4">
    <location>
        <begin position="124"/>
        <end position="193"/>
    </location>
</feature>
<evidence type="ECO:0000256" key="4">
    <source>
        <dbReference type="SAM" id="Coils"/>
    </source>
</evidence>
<evidence type="ECO:0000313" key="7">
    <source>
        <dbReference type="EMBL" id="CAH2087953.1"/>
    </source>
</evidence>
<dbReference type="Proteomes" id="UP001153954">
    <property type="component" value="Unassembled WGS sequence"/>
</dbReference>
<dbReference type="Pfam" id="PF25298">
    <property type="entry name" value="Baculo_FP_2nd"/>
    <property type="match status" value="1"/>
</dbReference>
<dbReference type="InterPro" id="IPR011011">
    <property type="entry name" value="Znf_FYVE_PHD"/>
</dbReference>
<dbReference type="GO" id="GO:0008270">
    <property type="term" value="F:zinc ion binding"/>
    <property type="evidence" value="ECO:0007669"/>
    <property type="project" value="UniProtKB-KW"/>
</dbReference>
<keyword evidence="1" id="KW-0479">Metal-binding</keyword>
<evidence type="ECO:0000256" key="3">
    <source>
        <dbReference type="ARBA" id="ARBA00022833"/>
    </source>
</evidence>
<dbReference type="Gene3D" id="3.30.40.10">
    <property type="entry name" value="Zinc/RING finger domain, C3HC4 (zinc finger)"/>
    <property type="match status" value="1"/>
</dbReference>
<keyword evidence="2" id="KW-0863">Zinc-finger</keyword>
<keyword evidence="3" id="KW-0862">Zinc</keyword>
<dbReference type="Pfam" id="PF00628">
    <property type="entry name" value="PHD"/>
    <property type="match status" value="1"/>
</dbReference>
<dbReference type="InterPro" id="IPR019787">
    <property type="entry name" value="Znf_PHD-finger"/>
</dbReference>
<dbReference type="InterPro" id="IPR057251">
    <property type="entry name" value="FP_C"/>
</dbReference>
<evidence type="ECO:0000256" key="1">
    <source>
        <dbReference type="ARBA" id="ARBA00022723"/>
    </source>
</evidence>
<keyword evidence="8" id="KW-1185">Reference proteome</keyword>
<dbReference type="AlphaFoldDB" id="A0AAU9TMP2"/>
<evidence type="ECO:0000259" key="5">
    <source>
        <dbReference type="Pfam" id="PF00628"/>
    </source>
</evidence>
<gene>
    <name evidence="7" type="ORF">EEDITHA_LOCUS4155</name>
</gene>
<protein>
    <recommendedName>
        <fullName evidence="9">Zinc finger PHD-type domain-containing protein</fullName>
    </recommendedName>
</protein>
<organism evidence="7 8">
    <name type="scientific">Euphydryas editha</name>
    <name type="common">Edith's checkerspot</name>
    <dbReference type="NCBI Taxonomy" id="104508"/>
    <lineage>
        <taxon>Eukaryota</taxon>
        <taxon>Metazoa</taxon>
        <taxon>Ecdysozoa</taxon>
        <taxon>Arthropoda</taxon>
        <taxon>Hexapoda</taxon>
        <taxon>Insecta</taxon>
        <taxon>Pterygota</taxon>
        <taxon>Neoptera</taxon>
        <taxon>Endopterygota</taxon>
        <taxon>Lepidoptera</taxon>
        <taxon>Glossata</taxon>
        <taxon>Ditrysia</taxon>
        <taxon>Papilionoidea</taxon>
        <taxon>Nymphalidae</taxon>
        <taxon>Nymphalinae</taxon>
        <taxon>Euphydryas</taxon>
    </lineage>
</organism>
<proteinExistence type="predicted"/>
<evidence type="ECO:0008006" key="9">
    <source>
        <dbReference type="Google" id="ProtNLM"/>
    </source>
</evidence>
<sequence length="347" mass="39300">MSVTNRIWGCCEDNNYSGDYLECVVCTKSYHIDCLSLSTDVNMRDSSEWECPLCITQRPKSSNNDNTPVRFNPNVTLRACKRQALQSPPSTALSASDIRNIFQEYTLKISSKIDSLSNSIGAELKTVKEEITDMRNSMDFMNSKFESLLREHEETKKVMVKLQKENSVLQSNVKDLNARINTLEQNARSANIEIQCVPERKTENLVHIVTQLGAVVGCAVSQEQIVHCSRIAKMKSNSSRPKSVVVQFASKRIRDEFLAASINFNRERSREEKLNSSHLGFNGEKTAIYVVDHLSPLNKTLHAAARSTAKEKGYKHVWVRNGRIFMRKTDGSSYIIVRDLDSLNNLK</sequence>